<organism evidence="2 3">
    <name type="scientific">Mycobacterium attenuatum</name>
    <dbReference type="NCBI Taxonomy" id="2341086"/>
    <lineage>
        <taxon>Bacteria</taxon>
        <taxon>Bacillati</taxon>
        <taxon>Actinomycetota</taxon>
        <taxon>Actinomycetes</taxon>
        <taxon>Mycobacteriales</taxon>
        <taxon>Mycobacteriaceae</taxon>
        <taxon>Mycobacterium</taxon>
    </lineage>
</organism>
<gene>
    <name evidence="2" type="ORF">LAUMK136_02523</name>
</gene>
<feature type="compositionally biased region" description="Basic and acidic residues" evidence="1">
    <location>
        <begin position="20"/>
        <end position="35"/>
    </location>
</feature>
<name>A0A498Q1S7_9MYCO</name>
<accession>A0A498Q1S7</accession>
<protein>
    <submittedName>
        <fullName evidence="2">Uncharacterized protein</fullName>
    </submittedName>
</protein>
<dbReference type="Proteomes" id="UP000273307">
    <property type="component" value="Unassembled WGS sequence"/>
</dbReference>
<keyword evidence="3" id="KW-1185">Reference proteome</keyword>
<dbReference type="AlphaFoldDB" id="A0A498Q1S7"/>
<reference evidence="2 3" key="1">
    <citation type="submission" date="2018-09" db="EMBL/GenBank/DDBJ databases">
        <authorList>
            <person name="Tagini F."/>
        </authorList>
    </citation>
    <scope>NUCLEOTIDE SEQUENCE [LARGE SCALE GENOMIC DNA]</scope>
    <source>
        <strain evidence="2 3">MK136</strain>
    </source>
</reference>
<sequence>MLCAHTDKQSATSNVTAMTRADDEHAGAAGTEKGR</sequence>
<evidence type="ECO:0000313" key="2">
    <source>
        <dbReference type="EMBL" id="VBA38502.1"/>
    </source>
</evidence>
<evidence type="ECO:0000256" key="1">
    <source>
        <dbReference type="SAM" id="MobiDB-lite"/>
    </source>
</evidence>
<evidence type="ECO:0000313" key="3">
    <source>
        <dbReference type="Proteomes" id="UP000273307"/>
    </source>
</evidence>
<feature type="region of interest" description="Disordered" evidence="1">
    <location>
        <begin position="1"/>
        <end position="35"/>
    </location>
</feature>
<dbReference type="EMBL" id="UPHP01000057">
    <property type="protein sequence ID" value="VBA38502.1"/>
    <property type="molecule type" value="Genomic_DNA"/>
</dbReference>
<proteinExistence type="predicted"/>